<sequence length="94" mass="11400">MRKKNNILIIIVIINFLATLLVWISLLMNKILWDNLLKFLIAIFVFNSISLITVLLNKKNIDSNWFRFFILLSILLYCFQFFYLKMYFDLNVRD</sequence>
<evidence type="ECO:0000313" key="3">
    <source>
        <dbReference type="Proteomes" id="UP000288102"/>
    </source>
</evidence>
<feature type="transmembrane region" description="Helical" evidence="1">
    <location>
        <begin position="36"/>
        <end position="56"/>
    </location>
</feature>
<keyword evidence="1" id="KW-0812">Transmembrane</keyword>
<feature type="transmembrane region" description="Helical" evidence="1">
    <location>
        <begin position="68"/>
        <end position="88"/>
    </location>
</feature>
<dbReference type="AlphaFoldDB" id="A0A434A038"/>
<feature type="transmembrane region" description="Helical" evidence="1">
    <location>
        <begin position="7"/>
        <end position="24"/>
    </location>
</feature>
<keyword evidence="1" id="KW-1133">Transmembrane helix</keyword>
<evidence type="ECO:0000256" key="1">
    <source>
        <dbReference type="SAM" id="Phobius"/>
    </source>
</evidence>
<evidence type="ECO:0000313" key="2">
    <source>
        <dbReference type="EMBL" id="RUT67750.1"/>
    </source>
</evidence>
<name>A0A434A038_9FLAO</name>
<dbReference type="Proteomes" id="UP000288102">
    <property type="component" value="Unassembled WGS sequence"/>
</dbReference>
<keyword evidence="3" id="KW-1185">Reference proteome</keyword>
<protein>
    <submittedName>
        <fullName evidence="2">Uncharacterized protein</fullName>
    </submittedName>
</protein>
<proteinExistence type="predicted"/>
<gene>
    <name evidence="2" type="ORF">D0817_24785</name>
</gene>
<comment type="caution">
    <text evidence="2">The sequence shown here is derived from an EMBL/GenBank/DDBJ whole genome shotgun (WGS) entry which is preliminary data.</text>
</comment>
<accession>A0A434A038</accession>
<dbReference type="EMBL" id="QWDM01000032">
    <property type="protein sequence ID" value="RUT67750.1"/>
    <property type="molecule type" value="Genomic_DNA"/>
</dbReference>
<keyword evidence="1" id="KW-0472">Membrane</keyword>
<organism evidence="2 3">
    <name type="scientific">Flavobacterium cupreum</name>
    <dbReference type="NCBI Taxonomy" id="2133766"/>
    <lineage>
        <taxon>Bacteria</taxon>
        <taxon>Pseudomonadati</taxon>
        <taxon>Bacteroidota</taxon>
        <taxon>Flavobacteriia</taxon>
        <taxon>Flavobacteriales</taxon>
        <taxon>Flavobacteriaceae</taxon>
        <taxon>Flavobacterium</taxon>
    </lineage>
</organism>
<reference evidence="3" key="1">
    <citation type="journal article" date="2019" name="Syst. Appl. Microbiol.">
        <title>Flavobacterium circumlabens sp. nov. and Flavobacterium cupreum sp. nov., two psychrotrophic species isolated from Antarctic environmental samples.</title>
        <authorList>
            <person name="Kralova S."/>
            <person name="Busse H.-J."/>
            <person name="Svec P."/>
            <person name="Maslanova I."/>
            <person name="Stankova E."/>
            <person name="Bartak M."/>
            <person name="Sedlacek I."/>
        </authorList>
    </citation>
    <scope>NUCLEOTIDE SEQUENCE [LARGE SCALE GENOMIC DNA]</scope>
    <source>
        <strain evidence="3">CCM 8825</strain>
    </source>
</reference>